<proteinExistence type="predicted"/>
<evidence type="ECO:0000313" key="3">
    <source>
        <dbReference type="Proteomes" id="UP000054107"/>
    </source>
</evidence>
<protein>
    <submittedName>
        <fullName evidence="2">Uncharacterized protein</fullName>
    </submittedName>
</protein>
<dbReference type="EMBL" id="LN733295">
    <property type="protein sequence ID" value="CEP16780.1"/>
    <property type="molecule type" value="Genomic_DNA"/>
</dbReference>
<feature type="region of interest" description="Disordered" evidence="1">
    <location>
        <begin position="91"/>
        <end position="114"/>
    </location>
</feature>
<evidence type="ECO:0000256" key="1">
    <source>
        <dbReference type="SAM" id="MobiDB-lite"/>
    </source>
</evidence>
<name>A0A0B7NML6_9FUNG</name>
<dbReference type="STRING" id="35722.A0A0B7NML6"/>
<sequence length="507" mass="56185">MEGTMITEIKVKKVMPNPNGVFSSKFATLQSQMQVDNAAEILALSDVRNSTKRKNNLAKLSLVNKVSAVGANTINAIESITTAKVNTLKTPATKPSKIPTPRPQPVSTKAQSRLHLTVRPSVSSKRRLSTLARQTLTPLPTSGSTRPKITANTRLTRSISKIMNDPPQSPGTTTTTPIVASSNTSTMTPTTFQSASDLNIHSIPNLPDWLKDIYARLDSQATQISEMQALIQENQSLRSSLDQTKHQLEQAHQRIQELESLKASPVPAPKPADPSTSKKPKSKSPPRKKFQPLNLEINDGGLAAARHFSAVPSTHGYRFVYISNRGRSAISTKREDLHAMGIQNKRVLDIHFPDRHVCGLLIHHDYYKTLTAQLTKYNLQPLNFNPLDPKNLHDPKYLDWEPTACKVECRRLYVARVKVIIARMKDPNLQLAVARFFTFKEALIPETDYATMAITIKPAYIPAYKRQTPSTATQDDDMEAEATTTTNTTPHSTNHNARADETSAHEA</sequence>
<feature type="compositionally biased region" description="Basic and acidic residues" evidence="1">
    <location>
        <begin position="497"/>
        <end position="507"/>
    </location>
</feature>
<dbReference type="AlphaFoldDB" id="A0A0B7NML6"/>
<feature type="compositionally biased region" description="Basic residues" evidence="1">
    <location>
        <begin position="278"/>
        <end position="290"/>
    </location>
</feature>
<keyword evidence="3" id="KW-1185">Reference proteome</keyword>
<feature type="region of interest" description="Disordered" evidence="1">
    <location>
        <begin position="467"/>
        <end position="507"/>
    </location>
</feature>
<evidence type="ECO:0000313" key="2">
    <source>
        <dbReference type="EMBL" id="CEP16780.1"/>
    </source>
</evidence>
<dbReference type="Proteomes" id="UP000054107">
    <property type="component" value="Unassembled WGS sequence"/>
</dbReference>
<gene>
    <name evidence="2" type="primary">PARPA_11057.1 scaffold 42362</name>
</gene>
<dbReference type="OrthoDB" id="2253078at2759"/>
<reference evidence="2 3" key="1">
    <citation type="submission" date="2014-09" db="EMBL/GenBank/DDBJ databases">
        <authorList>
            <person name="Ellenberger Sabrina"/>
        </authorList>
    </citation>
    <scope>NUCLEOTIDE SEQUENCE [LARGE SCALE GENOMIC DNA]</scope>
    <source>
        <strain evidence="2 3">CBS 412.66</strain>
    </source>
</reference>
<organism evidence="2 3">
    <name type="scientific">Parasitella parasitica</name>
    <dbReference type="NCBI Taxonomy" id="35722"/>
    <lineage>
        <taxon>Eukaryota</taxon>
        <taxon>Fungi</taxon>
        <taxon>Fungi incertae sedis</taxon>
        <taxon>Mucoromycota</taxon>
        <taxon>Mucoromycotina</taxon>
        <taxon>Mucoromycetes</taxon>
        <taxon>Mucorales</taxon>
        <taxon>Mucorineae</taxon>
        <taxon>Mucoraceae</taxon>
        <taxon>Parasitella</taxon>
    </lineage>
</organism>
<feature type="region of interest" description="Disordered" evidence="1">
    <location>
        <begin position="258"/>
        <end position="293"/>
    </location>
</feature>
<accession>A0A0B7NML6</accession>